<keyword evidence="2" id="KW-0012">Acyltransferase</keyword>
<evidence type="ECO:0000259" key="3">
    <source>
        <dbReference type="PROSITE" id="PS51186"/>
    </source>
</evidence>
<comment type="caution">
    <text evidence="4">The sequence shown here is derived from an EMBL/GenBank/DDBJ whole genome shotgun (WGS) entry which is preliminary data.</text>
</comment>
<dbReference type="Pfam" id="PF00583">
    <property type="entry name" value="Acetyltransf_1"/>
    <property type="match status" value="1"/>
</dbReference>
<organism evidence="4 5">
    <name type="scientific">Lysinibacillus xylanilyticus</name>
    <dbReference type="NCBI Taxonomy" id="582475"/>
    <lineage>
        <taxon>Bacteria</taxon>
        <taxon>Bacillati</taxon>
        <taxon>Bacillota</taxon>
        <taxon>Bacilli</taxon>
        <taxon>Bacillales</taxon>
        <taxon>Bacillaceae</taxon>
        <taxon>Lysinibacillus</taxon>
    </lineage>
</organism>
<dbReference type="InterPro" id="IPR050680">
    <property type="entry name" value="YpeA/RimI_acetyltransf"/>
</dbReference>
<sequence length="153" mass="17627">MNIKIATEENIPQIEILYEELFLEMSKLQPKYIAPAKQDVAFLKNIILEEKSDIFVAEVDNNIAGFLLIQELSTPPYSCIVQYNYAYIMDVIVGGQYQNKGIGSLLIRKSKKWAEERKLDYLELSVLAENNGAFTLYEKHGFKETSRTLRLEL</sequence>
<dbReference type="GO" id="GO:0016747">
    <property type="term" value="F:acyltransferase activity, transferring groups other than amino-acyl groups"/>
    <property type="evidence" value="ECO:0007669"/>
    <property type="project" value="InterPro"/>
</dbReference>
<dbReference type="SUPFAM" id="SSF55729">
    <property type="entry name" value="Acyl-CoA N-acyltransferases (Nat)"/>
    <property type="match status" value="1"/>
</dbReference>
<dbReference type="AlphaFoldDB" id="A0A2M9QAH6"/>
<dbReference type="PANTHER" id="PTHR43420">
    <property type="entry name" value="ACETYLTRANSFERASE"/>
    <property type="match status" value="1"/>
</dbReference>
<dbReference type="RefSeq" id="WP_100541978.1">
    <property type="nucleotide sequence ID" value="NZ_CP158849.1"/>
</dbReference>
<keyword evidence="1 4" id="KW-0808">Transferase</keyword>
<evidence type="ECO:0000256" key="1">
    <source>
        <dbReference type="ARBA" id="ARBA00022679"/>
    </source>
</evidence>
<reference evidence="4 5" key="1">
    <citation type="submission" date="2017-11" db="EMBL/GenBank/DDBJ databases">
        <title>Bacterial isolate from king chilli rhizosphere.</title>
        <authorList>
            <person name="Takhelmayum P."/>
            <person name="Sarangthem I."/>
        </authorList>
    </citation>
    <scope>NUCLEOTIDE SEQUENCE [LARGE SCALE GENOMIC DNA]</scope>
    <source>
        <strain evidence="5">t26</strain>
    </source>
</reference>
<protein>
    <submittedName>
        <fullName evidence="4">N-acetyltransferase</fullName>
    </submittedName>
</protein>
<dbReference type="EMBL" id="PHQY01000321">
    <property type="protein sequence ID" value="PJO45035.1"/>
    <property type="molecule type" value="Genomic_DNA"/>
</dbReference>
<dbReference type="PROSITE" id="PS51186">
    <property type="entry name" value="GNAT"/>
    <property type="match status" value="1"/>
</dbReference>
<gene>
    <name evidence="4" type="ORF">CWD94_03135</name>
</gene>
<dbReference type="Proteomes" id="UP000232101">
    <property type="component" value="Unassembled WGS sequence"/>
</dbReference>
<proteinExistence type="predicted"/>
<feature type="domain" description="N-acetyltransferase" evidence="3">
    <location>
        <begin position="1"/>
        <end position="153"/>
    </location>
</feature>
<dbReference type="Gene3D" id="3.40.630.30">
    <property type="match status" value="1"/>
</dbReference>
<name>A0A2M9QAH6_9BACI</name>
<dbReference type="CDD" id="cd04301">
    <property type="entry name" value="NAT_SF"/>
    <property type="match status" value="1"/>
</dbReference>
<accession>A0A2M9QAH6</accession>
<dbReference type="InterPro" id="IPR016181">
    <property type="entry name" value="Acyl_CoA_acyltransferase"/>
</dbReference>
<evidence type="ECO:0000256" key="2">
    <source>
        <dbReference type="ARBA" id="ARBA00023315"/>
    </source>
</evidence>
<evidence type="ECO:0000313" key="4">
    <source>
        <dbReference type="EMBL" id="PJO45035.1"/>
    </source>
</evidence>
<evidence type="ECO:0000313" key="5">
    <source>
        <dbReference type="Proteomes" id="UP000232101"/>
    </source>
</evidence>
<dbReference type="InterPro" id="IPR000182">
    <property type="entry name" value="GNAT_dom"/>
</dbReference>